<dbReference type="NCBIfam" id="TIGR00138">
    <property type="entry name" value="rsmG_gidB"/>
    <property type="match status" value="1"/>
</dbReference>
<protein>
    <recommendedName>
        <fullName evidence="6">Ribosomal RNA small subunit methyltransferase G</fullName>
        <ecNumber evidence="6">2.1.1.170</ecNumber>
    </recommendedName>
    <alternativeName>
        <fullName evidence="6">16S rRNA 7-methylguanosine methyltransferase</fullName>
        <shortName evidence="6">16S rRNA m7G methyltransferase</shortName>
    </alternativeName>
</protein>
<comment type="catalytic activity">
    <reaction evidence="6">
        <text>guanosine(527) in 16S rRNA + S-adenosyl-L-methionine = N(7)-methylguanosine(527) in 16S rRNA + S-adenosyl-L-homocysteine</text>
        <dbReference type="Rhea" id="RHEA:42732"/>
        <dbReference type="Rhea" id="RHEA-COMP:10209"/>
        <dbReference type="Rhea" id="RHEA-COMP:10210"/>
        <dbReference type="ChEBI" id="CHEBI:57856"/>
        <dbReference type="ChEBI" id="CHEBI:59789"/>
        <dbReference type="ChEBI" id="CHEBI:74269"/>
        <dbReference type="ChEBI" id="CHEBI:74480"/>
        <dbReference type="EC" id="2.1.1.170"/>
    </reaction>
</comment>
<comment type="subcellular location">
    <subcellularLocation>
        <location evidence="6">Cytoplasm</location>
    </subcellularLocation>
</comment>
<dbReference type="OrthoDB" id="9808773at2"/>
<keyword evidence="2 6" id="KW-0698">rRNA processing</keyword>
<dbReference type="Pfam" id="PF02527">
    <property type="entry name" value="GidB"/>
    <property type="match status" value="1"/>
</dbReference>
<keyword evidence="4 6" id="KW-0808">Transferase</keyword>
<feature type="binding site" evidence="6">
    <location>
        <position position="60"/>
    </location>
    <ligand>
        <name>S-adenosyl-L-methionine</name>
        <dbReference type="ChEBI" id="CHEBI:59789"/>
    </ligand>
</feature>
<dbReference type="InterPro" id="IPR003682">
    <property type="entry name" value="rRNA_ssu_MeTfrase_G"/>
</dbReference>
<dbReference type="GO" id="GO:0070043">
    <property type="term" value="F:rRNA (guanine-N7-)-methyltransferase activity"/>
    <property type="evidence" value="ECO:0007669"/>
    <property type="project" value="UniProtKB-UniRule"/>
</dbReference>
<dbReference type="SUPFAM" id="SSF53335">
    <property type="entry name" value="S-adenosyl-L-methionine-dependent methyltransferases"/>
    <property type="match status" value="1"/>
</dbReference>
<dbReference type="InterPro" id="IPR029063">
    <property type="entry name" value="SAM-dependent_MTases_sf"/>
</dbReference>
<dbReference type="Gene3D" id="3.40.50.150">
    <property type="entry name" value="Vaccinia Virus protein VP39"/>
    <property type="match status" value="1"/>
</dbReference>
<evidence type="ECO:0000256" key="2">
    <source>
        <dbReference type="ARBA" id="ARBA00022552"/>
    </source>
</evidence>
<feature type="binding site" evidence="6">
    <location>
        <position position="125"/>
    </location>
    <ligand>
        <name>S-adenosyl-L-methionine</name>
        <dbReference type="ChEBI" id="CHEBI:59789"/>
    </ligand>
</feature>
<dbReference type="STRING" id="1945662.B0A89_05725"/>
<accession>A0A1W6CWG1</accession>
<feature type="binding site" evidence="6">
    <location>
        <begin position="111"/>
        <end position="112"/>
    </location>
    <ligand>
        <name>S-adenosyl-L-methionine</name>
        <dbReference type="ChEBI" id="CHEBI:59789"/>
    </ligand>
</feature>
<dbReference type="KEGG" id="pcon:B0A89_05725"/>
<evidence type="ECO:0000256" key="5">
    <source>
        <dbReference type="ARBA" id="ARBA00022691"/>
    </source>
</evidence>
<sequence length="192" mass="21071">MNASREARFAAYAALLRKWNPSINLVAPNSLAQLEDRHLADSAQLAQLAPDDDEPWLDIGSGGGLPGLVLAIEQPDRPIRLVDSDGRKVAFLRTVIQSLGLSNCTALQARIEELPPASVRHISARALAPLPRLVPYLDRHLAEGGTGWLLKGRNWQAEFEQLGSLDHYRLTVHPSRTDPQAAILQLDRKTIG</sequence>
<evidence type="ECO:0000256" key="1">
    <source>
        <dbReference type="ARBA" id="ARBA00022490"/>
    </source>
</evidence>
<comment type="caution">
    <text evidence="6">Lacks conserved residue(s) required for the propagation of feature annotation.</text>
</comment>
<dbReference type="GO" id="GO:0005829">
    <property type="term" value="C:cytosol"/>
    <property type="evidence" value="ECO:0007669"/>
    <property type="project" value="TreeGrafter"/>
</dbReference>
<dbReference type="Proteomes" id="UP000193017">
    <property type="component" value="Chromosome"/>
</dbReference>
<dbReference type="PIRSF" id="PIRSF003078">
    <property type="entry name" value="GidB"/>
    <property type="match status" value="1"/>
</dbReference>
<dbReference type="RefSeq" id="WP_085377310.1">
    <property type="nucleotide sequence ID" value="NZ_CP020612.1"/>
</dbReference>
<keyword evidence="8" id="KW-1185">Reference proteome</keyword>
<proteinExistence type="inferred from homology"/>
<dbReference type="EMBL" id="CP020612">
    <property type="protein sequence ID" value="ARJ69194.1"/>
    <property type="molecule type" value="Genomic_DNA"/>
</dbReference>
<name>A0A1W6CWG1_9RHOB</name>
<reference evidence="7 8" key="1">
    <citation type="submission" date="2017-03" db="EMBL/GenBank/DDBJ databases">
        <title>Genome sequence of Paracoccus contaminans isolated from a water microcosm.</title>
        <authorList>
            <person name="Aurass P."/>
            <person name="Karste S."/>
            <person name="Trost E."/>
            <person name="Glaeser S.P."/>
            <person name="Kaempfer P."/>
            <person name="Flieger A."/>
        </authorList>
    </citation>
    <scope>NUCLEOTIDE SEQUENCE [LARGE SCALE GENOMIC DNA]</scope>
    <source>
        <strain evidence="8">RKI 16-01929T\LMG 29738T\CCM 8701T\CIP 111112T</strain>
    </source>
</reference>
<evidence type="ECO:0000256" key="4">
    <source>
        <dbReference type="ARBA" id="ARBA00022679"/>
    </source>
</evidence>
<dbReference type="EC" id="2.1.1.170" evidence="6"/>
<gene>
    <name evidence="6" type="primary">rsmG</name>
    <name evidence="7" type="ORF">B0A89_05725</name>
</gene>
<evidence type="ECO:0000256" key="6">
    <source>
        <dbReference type="HAMAP-Rule" id="MF_00074"/>
    </source>
</evidence>
<keyword evidence="3 6" id="KW-0489">Methyltransferase</keyword>
<feature type="binding site" evidence="6">
    <location>
        <position position="65"/>
    </location>
    <ligand>
        <name>S-adenosyl-L-methionine</name>
        <dbReference type="ChEBI" id="CHEBI:59789"/>
    </ligand>
</feature>
<keyword evidence="1 6" id="KW-0963">Cytoplasm</keyword>
<evidence type="ECO:0000313" key="7">
    <source>
        <dbReference type="EMBL" id="ARJ69194.1"/>
    </source>
</evidence>
<comment type="similarity">
    <text evidence="6">Belongs to the methyltransferase superfamily. RNA methyltransferase RsmG family.</text>
</comment>
<evidence type="ECO:0000256" key="3">
    <source>
        <dbReference type="ARBA" id="ARBA00022603"/>
    </source>
</evidence>
<organism evidence="7 8">
    <name type="scientific">Paracoccus contaminans</name>
    <dbReference type="NCBI Taxonomy" id="1945662"/>
    <lineage>
        <taxon>Bacteria</taxon>
        <taxon>Pseudomonadati</taxon>
        <taxon>Pseudomonadota</taxon>
        <taxon>Alphaproteobacteria</taxon>
        <taxon>Rhodobacterales</taxon>
        <taxon>Paracoccaceae</taxon>
        <taxon>Paracoccus</taxon>
    </lineage>
</organism>
<comment type="function">
    <text evidence="6">Specifically methylates the N7 position of guanine in position 527 of 16S rRNA.</text>
</comment>
<dbReference type="PANTHER" id="PTHR31760">
    <property type="entry name" value="S-ADENOSYL-L-METHIONINE-DEPENDENT METHYLTRANSFERASES SUPERFAMILY PROTEIN"/>
    <property type="match status" value="1"/>
</dbReference>
<dbReference type="PANTHER" id="PTHR31760:SF0">
    <property type="entry name" value="S-ADENOSYL-L-METHIONINE-DEPENDENT METHYLTRANSFERASES SUPERFAMILY PROTEIN"/>
    <property type="match status" value="1"/>
</dbReference>
<keyword evidence="5 6" id="KW-0949">S-adenosyl-L-methionine</keyword>
<dbReference type="AlphaFoldDB" id="A0A1W6CWG1"/>
<evidence type="ECO:0000313" key="8">
    <source>
        <dbReference type="Proteomes" id="UP000193017"/>
    </source>
</evidence>
<dbReference type="HAMAP" id="MF_00074">
    <property type="entry name" value="16SrRNA_methyltr_G"/>
    <property type="match status" value="1"/>
</dbReference>